<reference evidence="2 3" key="1">
    <citation type="submission" date="2024-11" db="EMBL/GenBank/DDBJ databases">
        <title>A near-complete genome assembly of Cinchona calisaya.</title>
        <authorList>
            <person name="Lian D.C."/>
            <person name="Zhao X.W."/>
            <person name="Wei L."/>
        </authorList>
    </citation>
    <scope>NUCLEOTIDE SEQUENCE [LARGE SCALE GENOMIC DNA]</scope>
    <source>
        <tissue evidence="2">Nenye</tissue>
    </source>
</reference>
<dbReference type="EMBL" id="JBJUIK010000002">
    <property type="protein sequence ID" value="KAL3536630.1"/>
    <property type="molecule type" value="Genomic_DNA"/>
</dbReference>
<gene>
    <name evidence="2" type="ORF">ACH5RR_005091</name>
</gene>
<evidence type="ECO:0000259" key="1">
    <source>
        <dbReference type="Pfam" id="PF14214"/>
    </source>
</evidence>
<dbReference type="Pfam" id="PF14214">
    <property type="entry name" value="Helitron_like_N"/>
    <property type="match status" value="1"/>
</dbReference>
<keyword evidence="3" id="KW-1185">Reference proteome</keyword>
<dbReference type="AlphaFoldDB" id="A0ABD3AZW0"/>
<protein>
    <recommendedName>
        <fullName evidence="1">Helitron helicase-like domain-containing protein</fullName>
    </recommendedName>
</protein>
<dbReference type="InterPro" id="IPR025476">
    <property type="entry name" value="Helitron_helicase-like"/>
</dbReference>
<feature type="domain" description="Helitron helicase-like" evidence="1">
    <location>
        <begin position="3"/>
        <end position="72"/>
    </location>
</feature>
<dbReference type="Proteomes" id="UP001630127">
    <property type="component" value="Unassembled WGS sequence"/>
</dbReference>
<organism evidence="2 3">
    <name type="scientific">Cinchona calisaya</name>
    <dbReference type="NCBI Taxonomy" id="153742"/>
    <lineage>
        <taxon>Eukaryota</taxon>
        <taxon>Viridiplantae</taxon>
        <taxon>Streptophyta</taxon>
        <taxon>Embryophyta</taxon>
        <taxon>Tracheophyta</taxon>
        <taxon>Spermatophyta</taxon>
        <taxon>Magnoliopsida</taxon>
        <taxon>eudicotyledons</taxon>
        <taxon>Gunneridae</taxon>
        <taxon>Pentapetalae</taxon>
        <taxon>asterids</taxon>
        <taxon>lamiids</taxon>
        <taxon>Gentianales</taxon>
        <taxon>Rubiaceae</taxon>
        <taxon>Cinchonoideae</taxon>
        <taxon>Cinchoneae</taxon>
        <taxon>Cinchona</taxon>
    </lineage>
</organism>
<evidence type="ECO:0000313" key="3">
    <source>
        <dbReference type="Proteomes" id="UP001630127"/>
    </source>
</evidence>
<accession>A0ABD3AZW0</accession>
<name>A0ABD3AZW0_9GENT</name>
<sequence length="103" mass="12274">MICNLNWPEIKEHLINKEEVQNRPDLIVRFFHAKLEELKLELFKKKIVGEVAAYTYVIEFQKRGLLHAHFLLILKPQFKIFRSDEYDKIVSAEILDKNTSSFI</sequence>
<evidence type="ECO:0000313" key="2">
    <source>
        <dbReference type="EMBL" id="KAL3536630.1"/>
    </source>
</evidence>
<comment type="caution">
    <text evidence="2">The sequence shown here is derived from an EMBL/GenBank/DDBJ whole genome shotgun (WGS) entry which is preliminary data.</text>
</comment>
<proteinExistence type="predicted"/>